<dbReference type="EMBL" id="BAOQ01000033">
    <property type="protein sequence ID" value="GAC85283.1"/>
    <property type="molecule type" value="Genomic_DNA"/>
</dbReference>
<protein>
    <recommendedName>
        <fullName evidence="3">DUF7159 domain-containing protein</fullName>
    </recommendedName>
</protein>
<organism evidence="4 5">
    <name type="scientific">Gordonia paraffinivorans NBRC 108238</name>
    <dbReference type="NCBI Taxonomy" id="1223543"/>
    <lineage>
        <taxon>Bacteria</taxon>
        <taxon>Bacillati</taxon>
        <taxon>Actinomycetota</taxon>
        <taxon>Actinomycetes</taxon>
        <taxon>Mycobacteriales</taxon>
        <taxon>Gordoniaceae</taxon>
        <taxon>Gordonia</taxon>
    </lineage>
</organism>
<comment type="caution">
    <text evidence="4">The sequence shown here is derived from an EMBL/GenBank/DDBJ whole genome shotgun (WGS) entry which is preliminary data.</text>
</comment>
<feature type="region of interest" description="Disordered" evidence="1">
    <location>
        <begin position="360"/>
        <end position="383"/>
    </location>
</feature>
<feature type="domain" description="DUF7159" evidence="3">
    <location>
        <begin position="23"/>
        <end position="243"/>
    </location>
</feature>
<keyword evidence="2" id="KW-1133">Transmembrane helix</keyword>
<evidence type="ECO:0000256" key="2">
    <source>
        <dbReference type="SAM" id="Phobius"/>
    </source>
</evidence>
<evidence type="ECO:0000259" key="3">
    <source>
        <dbReference type="Pfam" id="PF23717"/>
    </source>
</evidence>
<keyword evidence="5" id="KW-1185">Reference proteome</keyword>
<evidence type="ECO:0000256" key="1">
    <source>
        <dbReference type="SAM" id="MobiDB-lite"/>
    </source>
</evidence>
<keyword evidence="2" id="KW-0472">Membrane</keyword>
<evidence type="ECO:0000313" key="4">
    <source>
        <dbReference type="EMBL" id="GAC85283.1"/>
    </source>
</evidence>
<feature type="transmembrane region" description="Helical" evidence="2">
    <location>
        <begin position="259"/>
        <end position="282"/>
    </location>
</feature>
<dbReference type="Proteomes" id="UP000035021">
    <property type="component" value="Unassembled WGS sequence"/>
</dbReference>
<feature type="compositionally biased region" description="Low complexity" evidence="1">
    <location>
        <begin position="325"/>
        <end position="340"/>
    </location>
</feature>
<accession>A0ABQ0INZ8</accession>
<keyword evidence="2" id="KW-0812">Transmembrane</keyword>
<name>A0ABQ0INZ8_9ACTN</name>
<gene>
    <name evidence="4" type="ORF">GP2_033_00160</name>
</gene>
<proteinExistence type="predicted"/>
<dbReference type="InterPro" id="IPR055583">
    <property type="entry name" value="DUF7159"/>
</dbReference>
<feature type="region of interest" description="Disordered" evidence="1">
    <location>
        <begin position="314"/>
        <end position="340"/>
    </location>
</feature>
<feature type="compositionally biased region" description="Basic and acidic residues" evidence="1">
    <location>
        <begin position="314"/>
        <end position="324"/>
    </location>
</feature>
<sequence>MGNDDSEVTMTQGPASGGPSASVVLGISVVDDQIASVVRDADGNILASNLVDLPDPSAQGAEAAIVELVESVPVVVDRIGVSVSREDVRRHLAQAFAPSSPGTPEWADRVTVTDYSAALTEMACTHATRGGVVAVVDLDRDAAPAAGTTLATVDTASGAVLGTTRFEPGQVYPVTDPDGASRLAAAIGKLPRGGEISSIVVAGPGAEVPGIAPAIEYASQRPVTVVDNPSLASALGAADAAAALETPGPTQRVSTGRRWWFVGAAIGAAVFLGAVGLTLIVAAERDTPEPAPVTVTRTPSAVTVTADAKTVTETRTEVETRERTTTVTSTPRPVTRTTTVTESEEPVATVTETTTTTVTVPVPGQAPAYGPGTPGTPGTSGTP</sequence>
<dbReference type="Pfam" id="PF23717">
    <property type="entry name" value="DUF7159"/>
    <property type="match status" value="1"/>
</dbReference>
<evidence type="ECO:0000313" key="5">
    <source>
        <dbReference type="Proteomes" id="UP000035021"/>
    </source>
</evidence>
<reference evidence="4 5" key="1">
    <citation type="submission" date="2013-02" db="EMBL/GenBank/DDBJ databases">
        <title>Whole genome shotgun sequence of Gordonia paraffinivorans NBRC 108238.</title>
        <authorList>
            <person name="Isaki-Nakamura S."/>
            <person name="Hosoyama A."/>
            <person name="Tsuchikane K."/>
            <person name="Ando Y."/>
            <person name="Baba S."/>
            <person name="Ohji S."/>
            <person name="Hamada M."/>
            <person name="Tamura T."/>
            <person name="Yamazoe A."/>
            <person name="Yamazaki S."/>
            <person name="Fujita N."/>
        </authorList>
    </citation>
    <scope>NUCLEOTIDE SEQUENCE [LARGE SCALE GENOMIC DNA]</scope>
    <source>
        <strain evidence="4 5">NBRC 108238</strain>
    </source>
</reference>